<feature type="signal peptide" evidence="5">
    <location>
        <begin position="1"/>
        <end position="18"/>
    </location>
</feature>
<keyword evidence="3" id="KW-0223">Dioxygenase</keyword>
<gene>
    <name evidence="7" type="ORF">ACOF00016_LOCUS7820</name>
</gene>
<feature type="region of interest" description="Disordered" evidence="4">
    <location>
        <begin position="578"/>
        <end position="611"/>
    </location>
</feature>
<feature type="chain" id="PRO_5031544410" description="Bifunctional lysine-specific demethylase and histidyl-hydroxylase" evidence="5">
    <location>
        <begin position="19"/>
        <end position="611"/>
    </location>
</feature>
<dbReference type="EMBL" id="HBIM01009240">
    <property type="protein sequence ID" value="CAE0410308.1"/>
    <property type="molecule type" value="Transcribed_RNA"/>
</dbReference>
<evidence type="ECO:0000259" key="6">
    <source>
        <dbReference type="PROSITE" id="PS51184"/>
    </source>
</evidence>
<evidence type="ECO:0000256" key="1">
    <source>
        <dbReference type="ARBA" id="ARBA00022723"/>
    </source>
</evidence>
<sequence>MISLLIILASPFLSVVRAWTTTTVRPRTTLLPATVAPPESTPVSSNSPLQESVLQTIGRLKTEATEYSDMFGLGPPEAAFYALFKALRDVPLGLKGQPILLRASQVSDALGQETGWEEYFGMKDLEKAVTDDFLDAARGSTDNRKGWKITDVSVPRGESFEEARMTFEDVQTALDKGTVIFNAAGAHIPKLANPSLCATDATALPCALNLYITAPAKRTSAPPHTDKQDVVVIQSTGTKHWKVYSPPDPSRKPDADIFARGKGDDSLPSHLLPEWGCALLLETTLHPGDVMLIPAAFPHTTSTVVDSELVPAAADTSIHLTMNFDHHIWELDYLNARRLALRRACVEDTALGQAADGLNPYIGKCNMITDEALRKDLFSALPLGLLEEVAPPNLVDKIAIELERISRAVDDETASAVPPAVWKETIERLQVQGRELFETHRDMYLAAIEEGRTREAEDAMTAHLESSSSSRVLSPERMKRLSLFRVKKYYDQINESKEKLKEWSFAGKAAQLSGGANELPNNWAFTLPVKVGDQVEADLGGAFFPATVSRASGNTYDVQFFDGDRETNLSRDQIKLLAPPATSATSEVDTSNMTPKQLKRWKKEQEKLKKK</sequence>
<dbReference type="Gene3D" id="2.60.120.650">
    <property type="entry name" value="Cupin"/>
    <property type="match status" value="1"/>
</dbReference>
<comment type="similarity">
    <text evidence="3">Belongs to the ROX family.</text>
</comment>
<dbReference type="CDD" id="cd04508">
    <property type="entry name" value="Tudor_SF"/>
    <property type="match status" value="1"/>
</dbReference>
<comment type="function">
    <text evidence="3">Oxygenase that can act as both a histone lysine demethylase and a ribosomal histidine hydroxylase.</text>
</comment>
<dbReference type="InterPro" id="IPR003347">
    <property type="entry name" value="JmjC_dom"/>
</dbReference>
<evidence type="ECO:0000256" key="4">
    <source>
        <dbReference type="SAM" id="MobiDB-lite"/>
    </source>
</evidence>
<keyword evidence="3" id="KW-0804">Transcription</keyword>
<dbReference type="InterPro" id="IPR002999">
    <property type="entry name" value="Tudor"/>
</dbReference>
<keyword evidence="5" id="KW-0732">Signal</keyword>
<evidence type="ECO:0000256" key="2">
    <source>
        <dbReference type="ARBA" id="ARBA00023004"/>
    </source>
</evidence>
<dbReference type="SMART" id="SM00333">
    <property type="entry name" value="TUDOR"/>
    <property type="match status" value="1"/>
</dbReference>
<dbReference type="GO" id="GO:0005506">
    <property type="term" value="F:iron ion binding"/>
    <property type="evidence" value="ECO:0007669"/>
    <property type="project" value="UniProtKB-UniRule"/>
</dbReference>
<keyword evidence="2 3" id="KW-0408">Iron</keyword>
<keyword evidence="1 3" id="KW-0479">Metal-binding</keyword>
<keyword evidence="3" id="KW-0560">Oxidoreductase</keyword>
<proteinExistence type="inferred from homology"/>
<dbReference type="Pfam" id="PF08007">
    <property type="entry name" value="JmjC_2"/>
    <property type="match status" value="1"/>
</dbReference>
<dbReference type="PANTHER" id="PTHR13096">
    <property type="entry name" value="MINA53 MYC INDUCED NUCLEAR ANTIGEN"/>
    <property type="match status" value="1"/>
</dbReference>
<reference evidence="7" key="1">
    <citation type="submission" date="2021-01" db="EMBL/GenBank/DDBJ databases">
        <authorList>
            <person name="Corre E."/>
            <person name="Pelletier E."/>
            <person name="Niang G."/>
            <person name="Scheremetjew M."/>
            <person name="Finn R."/>
            <person name="Kale V."/>
            <person name="Holt S."/>
            <person name="Cochrane G."/>
            <person name="Meng A."/>
            <person name="Brown T."/>
            <person name="Cohen L."/>
        </authorList>
    </citation>
    <scope>NUCLEOTIDE SEQUENCE</scope>
    <source>
        <strain evidence="7">CCMP127</strain>
    </source>
</reference>
<dbReference type="GO" id="GO:0051864">
    <property type="term" value="F:histone H3K36 demethylase activity"/>
    <property type="evidence" value="ECO:0007669"/>
    <property type="project" value="TreeGrafter"/>
</dbReference>
<comment type="subcellular location">
    <subcellularLocation>
        <location evidence="3">Nucleus</location>
    </subcellularLocation>
</comment>
<dbReference type="GO" id="GO:0005730">
    <property type="term" value="C:nucleolus"/>
    <property type="evidence" value="ECO:0007669"/>
    <property type="project" value="TreeGrafter"/>
</dbReference>
<accession>A0A7S3P829</accession>
<comment type="cofactor">
    <cofactor evidence="3">
        <name>Fe(2+)</name>
        <dbReference type="ChEBI" id="CHEBI:29033"/>
    </cofactor>
    <text evidence="3">Binds 1 Fe(2+) ion per subunit.</text>
</comment>
<evidence type="ECO:0000313" key="7">
    <source>
        <dbReference type="EMBL" id="CAE0410308.1"/>
    </source>
</evidence>
<dbReference type="Gene3D" id="2.30.30.140">
    <property type="match status" value="1"/>
</dbReference>
<name>A0A7S3P829_9STRA</name>
<dbReference type="SUPFAM" id="SSF51197">
    <property type="entry name" value="Clavaminate synthase-like"/>
    <property type="match status" value="1"/>
</dbReference>
<dbReference type="EC" id="1.14.11.-" evidence="3"/>
<dbReference type="PANTHER" id="PTHR13096:SF8">
    <property type="entry name" value="RIBOSOMAL OXYGENASE 1"/>
    <property type="match status" value="1"/>
</dbReference>
<dbReference type="PROSITE" id="PS51184">
    <property type="entry name" value="JMJC"/>
    <property type="match status" value="1"/>
</dbReference>
<protein>
    <recommendedName>
        <fullName evidence="3">Bifunctional lysine-specific demethylase and histidyl-hydroxylase</fullName>
        <ecNumber evidence="3">1.14.11.-</ecNumber>
    </recommendedName>
</protein>
<evidence type="ECO:0000256" key="5">
    <source>
        <dbReference type="SAM" id="SignalP"/>
    </source>
</evidence>
<evidence type="ECO:0000256" key="3">
    <source>
        <dbReference type="RuleBase" id="RU366061"/>
    </source>
</evidence>
<dbReference type="GO" id="GO:0032453">
    <property type="term" value="F:histone H3K4 demethylase activity"/>
    <property type="evidence" value="ECO:0007669"/>
    <property type="project" value="TreeGrafter"/>
</dbReference>
<feature type="compositionally biased region" description="Polar residues" evidence="4">
    <location>
        <begin position="582"/>
        <end position="595"/>
    </location>
</feature>
<organism evidence="7">
    <name type="scientific">Amphora coffeiformis</name>
    <dbReference type="NCBI Taxonomy" id="265554"/>
    <lineage>
        <taxon>Eukaryota</taxon>
        <taxon>Sar</taxon>
        <taxon>Stramenopiles</taxon>
        <taxon>Ochrophyta</taxon>
        <taxon>Bacillariophyta</taxon>
        <taxon>Bacillariophyceae</taxon>
        <taxon>Bacillariophycidae</taxon>
        <taxon>Thalassiophysales</taxon>
        <taxon>Catenulaceae</taxon>
        <taxon>Amphora</taxon>
    </lineage>
</organism>
<keyword evidence="3" id="KW-0539">Nucleus</keyword>
<keyword evidence="3" id="KW-0805">Transcription regulation</keyword>
<dbReference type="AlphaFoldDB" id="A0A7S3P829"/>
<dbReference type="InterPro" id="IPR039994">
    <property type="entry name" value="NO66-like"/>
</dbReference>
<feature type="domain" description="JmjC" evidence="6">
    <location>
        <begin position="161"/>
        <end position="341"/>
    </location>
</feature>